<dbReference type="EMBL" id="MHRK01000002">
    <property type="protein sequence ID" value="OHA25048.1"/>
    <property type="molecule type" value="Genomic_DNA"/>
</dbReference>
<evidence type="ECO:0008006" key="3">
    <source>
        <dbReference type="Google" id="ProtNLM"/>
    </source>
</evidence>
<dbReference type="STRING" id="1802306.A3C72_03880"/>
<dbReference type="AlphaFoldDB" id="A0A1G2MMH8"/>
<sequence>MYKTFCQECGPAEVPHFLSKLNQTVGITADIFTTPIRPVVRFIILNFNRQIDLLTYCLLVSLSFLKIIKLATKPSSDLDTDRAKCMWQAANERKILVKEVWFLAKPLNIFLAKLPNGKRLVFEGLPRPGGDSPNLEWMDNKGVMKIKFRRAGFPVPRGDSCFTLSKGMKIFREIRKNGGMTVVKPTLGSRSRHTRIHIKTEDEFITAFKIAKQIGPVVSVEEELRGTVFRVVLIGGKLAGVLRRDPPFVVGDGQKSVRNLVIETNSDERRQSHVFHAIPFNEEMDAALQIQNINRDSVPRFGEKIIVGTKIGRSQGGTNVDVTDEVHLENKKLFLDIAKYLKDPLIGLDFIIEDIKKPWRGQMPCGTIEINTIPFLDLHMYPFSGTPRDLSGMLWDEALRTA</sequence>
<proteinExistence type="predicted"/>
<dbReference type="Gene3D" id="3.30.470.20">
    <property type="entry name" value="ATP-grasp fold, B domain"/>
    <property type="match status" value="1"/>
</dbReference>
<organism evidence="1 2">
    <name type="scientific">Candidatus Taylorbacteria bacterium RIFCSPHIGHO2_02_FULL_43_32b</name>
    <dbReference type="NCBI Taxonomy" id="1802306"/>
    <lineage>
        <taxon>Bacteria</taxon>
        <taxon>Candidatus Tayloriibacteriota</taxon>
    </lineage>
</organism>
<comment type="caution">
    <text evidence="1">The sequence shown here is derived from an EMBL/GenBank/DDBJ whole genome shotgun (WGS) entry which is preliminary data.</text>
</comment>
<accession>A0A1G2MMH8</accession>
<evidence type="ECO:0000313" key="2">
    <source>
        <dbReference type="Proteomes" id="UP000177130"/>
    </source>
</evidence>
<name>A0A1G2MMH8_9BACT</name>
<protein>
    <recommendedName>
        <fullName evidence="3">ATP-grasp domain-containing protein</fullName>
    </recommendedName>
</protein>
<evidence type="ECO:0000313" key="1">
    <source>
        <dbReference type="EMBL" id="OHA25048.1"/>
    </source>
</evidence>
<reference evidence="1 2" key="1">
    <citation type="journal article" date="2016" name="Nat. Commun.">
        <title>Thousands of microbial genomes shed light on interconnected biogeochemical processes in an aquifer system.</title>
        <authorList>
            <person name="Anantharaman K."/>
            <person name="Brown C.T."/>
            <person name="Hug L.A."/>
            <person name="Sharon I."/>
            <person name="Castelle C.J."/>
            <person name="Probst A.J."/>
            <person name="Thomas B.C."/>
            <person name="Singh A."/>
            <person name="Wilkins M.J."/>
            <person name="Karaoz U."/>
            <person name="Brodie E.L."/>
            <person name="Williams K.H."/>
            <person name="Hubbard S.S."/>
            <person name="Banfield J.F."/>
        </authorList>
    </citation>
    <scope>NUCLEOTIDE SEQUENCE [LARGE SCALE GENOMIC DNA]</scope>
</reference>
<dbReference type="Proteomes" id="UP000177130">
    <property type="component" value="Unassembled WGS sequence"/>
</dbReference>
<gene>
    <name evidence="1" type="ORF">A3C72_03880</name>
</gene>
<dbReference type="SUPFAM" id="SSF56059">
    <property type="entry name" value="Glutathione synthetase ATP-binding domain-like"/>
    <property type="match status" value="1"/>
</dbReference>